<evidence type="ECO:0000259" key="1">
    <source>
        <dbReference type="PROSITE" id="PS50801"/>
    </source>
</evidence>
<evidence type="ECO:0000313" key="3">
    <source>
        <dbReference type="Proteomes" id="UP000308149"/>
    </source>
</evidence>
<dbReference type="Pfam" id="PF13466">
    <property type="entry name" value="STAS_2"/>
    <property type="match status" value="1"/>
</dbReference>
<dbReference type="InterPro" id="IPR052746">
    <property type="entry name" value="MlaB_ABC_Transporter"/>
</dbReference>
<dbReference type="Proteomes" id="UP000308149">
    <property type="component" value="Chromosome"/>
</dbReference>
<dbReference type="PANTHER" id="PTHR35849:SF1">
    <property type="entry name" value="INTERMEMBRANE PHOSPHOLIPID TRANSPORT SYSTEM BINDING PROTEIN MLAB"/>
    <property type="match status" value="1"/>
</dbReference>
<dbReference type="EMBL" id="CP040871">
    <property type="protein sequence ID" value="QDA57333.1"/>
    <property type="molecule type" value="Genomic_DNA"/>
</dbReference>
<dbReference type="InterPro" id="IPR002645">
    <property type="entry name" value="STAS_dom"/>
</dbReference>
<sequence length="97" mass="9867">MTATAASLQREGDRLRLSGTLDRSAATALWPQATAALAGARVLDVSAVDALDSAGLALLVALAERTQGARVEGAPRGLAELLAAYRLTPALAFDAGH</sequence>
<proteinExistence type="predicted"/>
<organism evidence="2 3">
    <name type="scientific">Thermomonas aquatica</name>
    <dbReference type="NCBI Taxonomy" id="2202149"/>
    <lineage>
        <taxon>Bacteria</taxon>
        <taxon>Pseudomonadati</taxon>
        <taxon>Pseudomonadota</taxon>
        <taxon>Gammaproteobacteria</taxon>
        <taxon>Lysobacterales</taxon>
        <taxon>Lysobacteraceae</taxon>
        <taxon>Thermomonas</taxon>
    </lineage>
</organism>
<dbReference type="Gene3D" id="3.30.750.24">
    <property type="entry name" value="STAS domain"/>
    <property type="match status" value="1"/>
</dbReference>
<feature type="domain" description="STAS" evidence="1">
    <location>
        <begin position="15"/>
        <end position="71"/>
    </location>
</feature>
<dbReference type="KEGG" id="thes:FHQ07_08405"/>
<keyword evidence="3" id="KW-1185">Reference proteome</keyword>
<dbReference type="AlphaFoldDB" id="A0A5B7ZS44"/>
<dbReference type="PROSITE" id="PS50801">
    <property type="entry name" value="STAS"/>
    <property type="match status" value="1"/>
</dbReference>
<dbReference type="PANTHER" id="PTHR35849">
    <property type="entry name" value="BLR2341 PROTEIN"/>
    <property type="match status" value="1"/>
</dbReference>
<gene>
    <name evidence="2" type="ORF">FHQ07_08405</name>
</gene>
<dbReference type="InterPro" id="IPR036513">
    <property type="entry name" value="STAS_dom_sf"/>
</dbReference>
<evidence type="ECO:0000313" key="2">
    <source>
        <dbReference type="EMBL" id="QDA57333.1"/>
    </source>
</evidence>
<reference evidence="2 3" key="1">
    <citation type="submission" date="2019-06" db="EMBL/GenBank/DDBJ databases">
        <title>Thermomonas aquatica sp. nov., isolated from an industrial wastewater treatment plant.</title>
        <authorList>
            <person name="Jeon J.H."/>
            <person name="Park D.-S."/>
        </authorList>
    </citation>
    <scope>NUCLEOTIDE SEQUENCE [LARGE SCALE GENOMIC DNA]</scope>
    <source>
        <strain evidence="2 3">SY21</strain>
    </source>
</reference>
<dbReference type="OrthoDB" id="5687860at2"/>
<dbReference type="RefSeq" id="WP_139716384.1">
    <property type="nucleotide sequence ID" value="NZ_CP040871.1"/>
</dbReference>
<dbReference type="InterPro" id="IPR058548">
    <property type="entry name" value="MlaB-like_STAS"/>
</dbReference>
<protein>
    <submittedName>
        <fullName evidence="2">STAS domain-containing protein</fullName>
    </submittedName>
</protein>
<name>A0A5B7ZS44_9GAMM</name>
<dbReference type="SUPFAM" id="SSF52091">
    <property type="entry name" value="SpoIIaa-like"/>
    <property type="match status" value="1"/>
</dbReference>
<accession>A0A5B7ZS44</accession>